<dbReference type="Proteomes" id="UP000652761">
    <property type="component" value="Unassembled WGS sequence"/>
</dbReference>
<name>A0A843WA82_COLES</name>
<dbReference type="AlphaFoldDB" id="A0A843WA82"/>
<reference evidence="2" key="1">
    <citation type="submission" date="2017-07" db="EMBL/GenBank/DDBJ databases">
        <title>Taro Niue Genome Assembly and Annotation.</title>
        <authorList>
            <person name="Atibalentja N."/>
            <person name="Keating K."/>
            <person name="Fields C.J."/>
        </authorList>
    </citation>
    <scope>NUCLEOTIDE SEQUENCE</scope>
    <source>
        <strain evidence="2">Niue_2</strain>
        <tissue evidence="2">Leaf</tissue>
    </source>
</reference>
<keyword evidence="3" id="KW-1185">Reference proteome</keyword>
<evidence type="ECO:0000256" key="1">
    <source>
        <dbReference type="SAM" id="MobiDB-lite"/>
    </source>
</evidence>
<comment type="caution">
    <text evidence="2">The sequence shown here is derived from an EMBL/GenBank/DDBJ whole genome shotgun (WGS) entry which is preliminary data.</text>
</comment>
<evidence type="ECO:0000313" key="2">
    <source>
        <dbReference type="EMBL" id="MQM02561.1"/>
    </source>
</evidence>
<proteinExistence type="predicted"/>
<gene>
    <name evidence="2" type="ORF">Taro_035329</name>
</gene>
<feature type="region of interest" description="Disordered" evidence="1">
    <location>
        <begin position="182"/>
        <end position="207"/>
    </location>
</feature>
<accession>A0A843WA82</accession>
<evidence type="ECO:0000313" key="3">
    <source>
        <dbReference type="Proteomes" id="UP000652761"/>
    </source>
</evidence>
<sequence>MKYKHRSRSASSALATAVASYSRREVTFGSGTLRLEEAPTVLVRSTVIWAARYIKPRLGQRMVSASRASCALTNYVPVLLLEALEVDEAISGVRLHDPSTALLVSELLGEAEMPVHRLRLPPRPPPNSSGFRLLVPPLVQPQGANSQAQAERLNLVQAVDPKVPPEPRIEYGAYQKGREIPEVSTEDVELEGVGGRRHHRKPPPGEGHCVGAYLGRPTQRDVHINLSTSVGYMSHCDDTLYTYGDWYNRTGMKRVVTAAPQAYRPTPSRSSRISKNRQWMLSPMVVNSILPKKNTRNLLRSLSTLSSSSRSWL</sequence>
<protein>
    <submittedName>
        <fullName evidence="2">Uncharacterized protein</fullName>
    </submittedName>
</protein>
<organism evidence="2 3">
    <name type="scientific">Colocasia esculenta</name>
    <name type="common">Wild taro</name>
    <name type="synonym">Arum esculentum</name>
    <dbReference type="NCBI Taxonomy" id="4460"/>
    <lineage>
        <taxon>Eukaryota</taxon>
        <taxon>Viridiplantae</taxon>
        <taxon>Streptophyta</taxon>
        <taxon>Embryophyta</taxon>
        <taxon>Tracheophyta</taxon>
        <taxon>Spermatophyta</taxon>
        <taxon>Magnoliopsida</taxon>
        <taxon>Liliopsida</taxon>
        <taxon>Araceae</taxon>
        <taxon>Aroideae</taxon>
        <taxon>Colocasieae</taxon>
        <taxon>Colocasia</taxon>
    </lineage>
</organism>
<dbReference type="EMBL" id="NMUH01002875">
    <property type="protein sequence ID" value="MQM02561.1"/>
    <property type="molecule type" value="Genomic_DNA"/>
</dbReference>